<proteinExistence type="predicted"/>
<dbReference type="PANTHER" id="PTHR35579">
    <property type="entry name" value="CRISPR SYSTEM CMS ENDORIBONUCLEASE CSM3"/>
    <property type="match status" value="1"/>
</dbReference>
<dbReference type="Proteomes" id="UP001202961">
    <property type="component" value="Unassembled WGS sequence"/>
</dbReference>
<evidence type="ECO:0000313" key="3">
    <source>
        <dbReference type="EMBL" id="MCM2371070.1"/>
    </source>
</evidence>
<dbReference type="EMBL" id="JAMQBK010000029">
    <property type="protein sequence ID" value="MCM2371070.1"/>
    <property type="molecule type" value="Genomic_DNA"/>
</dbReference>
<evidence type="ECO:0000313" key="4">
    <source>
        <dbReference type="Proteomes" id="UP001202961"/>
    </source>
</evidence>
<dbReference type="CDD" id="cd09726">
    <property type="entry name" value="RAMP_I_III"/>
    <property type="match status" value="1"/>
</dbReference>
<organism evidence="3 4">
    <name type="scientific">Aporhodopirellula aestuarii</name>
    <dbReference type="NCBI Taxonomy" id="2950107"/>
    <lineage>
        <taxon>Bacteria</taxon>
        <taxon>Pseudomonadati</taxon>
        <taxon>Planctomycetota</taxon>
        <taxon>Planctomycetia</taxon>
        <taxon>Pirellulales</taxon>
        <taxon>Pirellulaceae</taxon>
        <taxon>Aporhodopirellula</taxon>
    </lineage>
</organism>
<sequence length="694" mass="75688">MPRKYPFTITLNSDAQPATGLGGETFNSLVTRDASGNVVIRGSHLKGLMRDRFTAIGRPLGWDPTWTDALFGRPGSQIDSDSAFRITDATTDSHNNRDLVRTITRTAISSEGTAEEHTLRTDEAIAAKTAFQGHIIATNDDESLLEAWQLALLSISAIGGSRSRGCGTCVVDVPDSSDDVATLLRRVHKRAVEPIPTRPVTTPEPIQLADQTVRTVRLVFHATAPVCCPEIADRTNTIRSGFVIPASAVGGVILHRLGALDPALATATFESDSFLAWPLLPMATTSDWKDEKILPVRVGLTHRGAKFAIDDRYKEHHFKDRAIEAVNLADLPDGAPLKALDGVLLPTAEGVKLWRDSHMPRVVTTHGVRNDPNTPDGRNLFTVDAMAPMVFSGIVRLPATAAEKLIESLQKNNDVTFGKGRSVRGHGTLTADVLDSAMPFRSIDGDAEIIVTQSPIQVDVQQIDGEPQSADAMLLATLRHWCQRHEIAPEAIKLDEAEAWATTSVRFGWNRTLATQNQSDAANPSDQNSNEQGRLSAVTIIDPGAVIRLPVRLSDSQWELLMRGLGPGRQRGFGAVSPHPGKAIGLYKPNSEVSRQGNPELADAMKKAIKIANDNNNRLPTASQLSAVRERLTESPQAAKDYLRQQKERTEHIFAVWESISNQIDELLDHRYGIEALTYLIHSATRGTKTDTDD</sequence>
<gene>
    <name evidence="3" type="ORF">NB063_10660</name>
</gene>
<dbReference type="PANTHER" id="PTHR35579:SF3">
    <property type="entry name" value="CRISPR SYSTEM CMS ENDORIBONUCLEASE CSM3"/>
    <property type="match status" value="1"/>
</dbReference>
<evidence type="ECO:0000256" key="1">
    <source>
        <dbReference type="ARBA" id="ARBA00023118"/>
    </source>
</evidence>
<feature type="domain" description="CRISPR type III-associated protein" evidence="2">
    <location>
        <begin position="22"/>
        <end position="169"/>
    </location>
</feature>
<reference evidence="3 4" key="1">
    <citation type="journal article" date="2022" name="Syst. Appl. Microbiol.">
        <title>Rhodopirellula aestuarii sp. nov., a novel member of the genus Rhodopirellula isolated from brackish sediments collected in the Tagus River estuary, Portugal.</title>
        <authorList>
            <person name="Vitorino I.R."/>
            <person name="Klimek D."/>
            <person name="Calusinska M."/>
            <person name="Lobo-da-Cunha A."/>
            <person name="Vasconcelos V."/>
            <person name="Lage O.M."/>
        </authorList>
    </citation>
    <scope>NUCLEOTIDE SEQUENCE [LARGE SCALE GENOMIC DNA]</scope>
    <source>
        <strain evidence="3 4">ICT_H3.1</strain>
    </source>
</reference>
<keyword evidence="1" id="KW-0051">Antiviral defense</keyword>
<dbReference type="InterPro" id="IPR005537">
    <property type="entry name" value="RAMP_III_fam"/>
</dbReference>
<protein>
    <submittedName>
        <fullName evidence="3">RAMP superfamily CRISPR-associated protein</fullName>
    </submittedName>
</protein>
<evidence type="ECO:0000259" key="2">
    <source>
        <dbReference type="Pfam" id="PF03787"/>
    </source>
</evidence>
<dbReference type="InterPro" id="IPR052216">
    <property type="entry name" value="CRISPR_Csm3_endoribonuclease"/>
</dbReference>
<comment type="caution">
    <text evidence="3">The sequence shown here is derived from an EMBL/GenBank/DDBJ whole genome shotgun (WGS) entry which is preliminary data.</text>
</comment>
<keyword evidence="4" id="KW-1185">Reference proteome</keyword>
<dbReference type="Pfam" id="PF03787">
    <property type="entry name" value="RAMPs"/>
    <property type="match status" value="1"/>
</dbReference>
<accession>A0ABT0U2I4</accession>
<name>A0ABT0U2I4_9BACT</name>
<dbReference type="RefSeq" id="WP_250928713.1">
    <property type="nucleotide sequence ID" value="NZ_JAMQBK010000029.1"/>
</dbReference>